<keyword evidence="1" id="KW-0863">Zinc-finger</keyword>
<dbReference type="GO" id="GO:0008270">
    <property type="term" value="F:zinc ion binding"/>
    <property type="evidence" value="ECO:0007669"/>
    <property type="project" value="UniProtKB-KW"/>
</dbReference>
<organism evidence="4 5">
    <name type="scientific">Calicophoron daubneyi</name>
    <name type="common">Rumen fluke</name>
    <name type="synonym">Paramphistomum daubneyi</name>
    <dbReference type="NCBI Taxonomy" id="300641"/>
    <lineage>
        <taxon>Eukaryota</taxon>
        <taxon>Metazoa</taxon>
        <taxon>Spiralia</taxon>
        <taxon>Lophotrochozoa</taxon>
        <taxon>Platyhelminthes</taxon>
        <taxon>Trematoda</taxon>
        <taxon>Digenea</taxon>
        <taxon>Plagiorchiida</taxon>
        <taxon>Pronocephalata</taxon>
        <taxon>Paramphistomoidea</taxon>
        <taxon>Paramphistomidae</taxon>
        <taxon>Calicophoron</taxon>
    </lineage>
</organism>
<dbReference type="Proteomes" id="UP001497525">
    <property type="component" value="Unassembled WGS sequence"/>
</dbReference>
<accession>A0AAV2TLP7</accession>
<evidence type="ECO:0000256" key="1">
    <source>
        <dbReference type="PROSITE-ProRule" id="PRU00047"/>
    </source>
</evidence>
<dbReference type="InterPro" id="IPR001878">
    <property type="entry name" value="Znf_CCHC"/>
</dbReference>
<feature type="compositionally biased region" description="Basic and acidic residues" evidence="2">
    <location>
        <begin position="258"/>
        <end position="294"/>
    </location>
</feature>
<evidence type="ECO:0000256" key="2">
    <source>
        <dbReference type="SAM" id="MobiDB-lite"/>
    </source>
</evidence>
<proteinExistence type="predicted"/>
<reference evidence="4" key="1">
    <citation type="submission" date="2024-06" db="EMBL/GenBank/DDBJ databases">
        <authorList>
            <person name="Liu X."/>
            <person name="Lenzi L."/>
            <person name="Haldenby T S."/>
            <person name="Uol C."/>
        </authorList>
    </citation>
    <scope>NUCLEOTIDE SEQUENCE</scope>
</reference>
<evidence type="ECO:0000313" key="5">
    <source>
        <dbReference type="Proteomes" id="UP001497525"/>
    </source>
</evidence>
<dbReference type="EMBL" id="CAXLJL010000387">
    <property type="protein sequence ID" value="CAL5137386.1"/>
    <property type="molecule type" value="Genomic_DNA"/>
</dbReference>
<protein>
    <recommendedName>
        <fullName evidence="3">CCHC-type domain-containing protein</fullName>
    </recommendedName>
</protein>
<dbReference type="AlphaFoldDB" id="A0AAV2TLP7"/>
<feature type="compositionally biased region" description="Basic residues" evidence="2">
    <location>
        <begin position="379"/>
        <end position="398"/>
    </location>
</feature>
<comment type="caution">
    <text evidence="4">The sequence shown here is derived from an EMBL/GenBank/DDBJ whole genome shotgun (WGS) entry which is preliminary data.</text>
</comment>
<keyword evidence="1" id="KW-0862">Zinc</keyword>
<dbReference type="PROSITE" id="PS50158">
    <property type="entry name" value="ZF_CCHC"/>
    <property type="match status" value="1"/>
</dbReference>
<gene>
    <name evidence="4" type="ORF">CDAUBV1_LOCUS11700</name>
</gene>
<feature type="region of interest" description="Disordered" evidence="2">
    <location>
        <begin position="379"/>
        <end position="401"/>
    </location>
</feature>
<sequence>MSTSDNDLQGIPELSMLKEYSVNSADHTARSSTRHPPLTVPEKLSPGADFKVWELATRRYAGLFPAELQVDVVIGLLSNDSLAKIVDEYLPGEIEGLFNLLRRRLSGLHPALTYRTAWSPSVGPTVHENRMPSPPRLDCFSPRRVRFDGRGRNRCCACGGTGHLAEECANTWKQQVRHIKLEEMAATVQTLQYFQKENSLQQSVFSHLVEVTESGVEEATDVVCQAFSVISGPDEKTPPVASSGEDERIVAEEAVSVSKEKEAEPEEKEEREQEAKEGDEEKEREQQEEIGERFYQEKEAQETRCIKIDQDVYPEEVPQKPKILKIQENAMSTGISRTRIKPKKSSFYQPNHNPSPSWGYGTFVQKRIRIWKIYHNRKKKNKARKSLKGRGVMRRRKKPWDVEECEVPASGGMAGPLRTVSL</sequence>
<feature type="region of interest" description="Disordered" evidence="2">
    <location>
        <begin position="254"/>
        <end position="294"/>
    </location>
</feature>
<evidence type="ECO:0000313" key="4">
    <source>
        <dbReference type="EMBL" id="CAL5137386.1"/>
    </source>
</evidence>
<name>A0AAV2TLP7_CALDB</name>
<evidence type="ECO:0000259" key="3">
    <source>
        <dbReference type="PROSITE" id="PS50158"/>
    </source>
</evidence>
<keyword evidence="1" id="KW-0479">Metal-binding</keyword>
<dbReference type="EMBL" id="CAXLJL010000387">
    <property type="protein sequence ID" value="CAL5137385.1"/>
    <property type="molecule type" value="Genomic_DNA"/>
</dbReference>
<feature type="domain" description="CCHC-type" evidence="3">
    <location>
        <begin position="154"/>
        <end position="168"/>
    </location>
</feature>
<dbReference type="GO" id="GO:0003676">
    <property type="term" value="F:nucleic acid binding"/>
    <property type="evidence" value="ECO:0007669"/>
    <property type="project" value="InterPro"/>
</dbReference>